<sequence length="108" mass="12486">MIYRIKSYLIQASSNMSMIAGYILLVFVSVNIAMVWYTQPYEGLTFNSPFFVPIVIGVGYRTLNPHNIYALVLYALLMIFSLWLAVGNQLLQRKEKREQSSARQHHNL</sequence>
<keyword evidence="1" id="KW-0472">Membrane</keyword>
<evidence type="ECO:0000256" key="1">
    <source>
        <dbReference type="SAM" id="Phobius"/>
    </source>
</evidence>
<accession>A0A4Q1UFJ1</accession>
<dbReference type="AlphaFoldDB" id="A0A4Q1UFJ1"/>
<comment type="caution">
    <text evidence="2">The sequence shown here is derived from an EMBL/GenBank/DDBJ whole genome shotgun (WGS) entry which is preliminary data.</text>
</comment>
<name>A0A4Q1UFJ1_9LACO</name>
<keyword evidence="1" id="KW-0812">Transmembrane</keyword>
<dbReference type="Proteomes" id="UP000290475">
    <property type="component" value="Unassembled WGS sequence"/>
</dbReference>
<organism evidence="2 3">
    <name type="scientific">Lacticaseibacillus chiayiensis</name>
    <dbReference type="NCBI Taxonomy" id="2100821"/>
    <lineage>
        <taxon>Bacteria</taxon>
        <taxon>Bacillati</taxon>
        <taxon>Bacillota</taxon>
        <taxon>Bacilli</taxon>
        <taxon>Lactobacillales</taxon>
        <taxon>Lactobacillaceae</taxon>
        <taxon>Lacticaseibacillus</taxon>
    </lineage>
</organism>
<proteinExistence type="predicted"/>
<dbReference type="EMBL" id="MSSM01000001">
    <property type="protein sequence ID" value="RXT30799.1"/>
    <property type="molecule type" value="Genomic_DNA"/>
</dbReference>
<evidence type="ECO:0000313" key="3">
    <source>
        <dbReference type="Proteomes" id="UP000290475"/>
    </source>
</evidence>
<keyword evidence="1" id="KW-1133">Transmembrane helix</keyword>
<reference evidence="2 3" key="1">
    <citation type="submission" date="2017-01" db="EMBL/GenBank/DDBJ databases">
        <title>Lactobacillus chiayiensis sp. nov., a lactic acid bacterium isolated from compost.</title>
        <authorList>
            <person name="Huang C.-H."/>
        </authorList>
    </citation>
    <scope>NUCLEOTIDE SEQUENCE [LARGE SCALE GENOMIC DNA]</scope>
    <source>
        <strain evidence="3">chh01</strain>
    </source>
</reference>
<gene>
    <name evidence="2" type="ORF">BVJ53_00905</name>
</gene>
<feature type="transmembrane region" description="Helical" evidence="1">
    <location>
        <begin position="68"/>
        <end position="91"/>
    </location>
</feature>
<evidence type="ECO:0000313" key="2">
    <source>
        <dbReference type="EMBL" id="RXT30799.1"/>
    </source>
</evidence>
<feature type="transmembrane region" description="Helical" evidence="1">
    <location>
        <begin position="20"/>
        <end position="38"/>
    </location>
</feature>
<protein>
    <submittedName>
        <fullName evidence="2">Uncharacterized protein</fullName>
    </submittedName>
</protein>